<sequence>MDIFGALCQSCHVLCKSIDLPKPVIQSGNCLSTSSRPLGDTISDRRIRHKEHRRRYNQYGKVRSDFGTQAGGSSDVLIGIVSAGHTEYAFKSHLPASPEYSFRGVSGRKTGSPREGREWHHTRT</sequence>
<keyword evidence="3" id="KW-1185">Reference proteome</keyword>
<dbReference type="Proteomes" id="UP001153050">
    <property type="component" value="Unassembled WGS sequence"/>
</dbReference>
<feature type="region of interest" description="Disordered" evidence="1">
    <location>
        <begin position="97"/>
        <end position="124"/>
    </location>
</feature>
<name>A0ABN8JQ67_9HYPH</name>
<evidence type="ECO:0000313" key="2">
    <source>
        <dbReference type="EMBL" id="CAH2399346.1"/>
    </source>
</evidence>
<protein>
    <submittedName>
        <fullName evidence="2">Uncharacterized protein</fullName>
    </submittedName>
</protein>
<gene>
    <name evidence="2" type="ORF">MES5069_220116</name>
</gene>
<evidence type="ECO:0000313" key="3">
    <source>
        <dbReference type="Proteomes" id="UP001153050"/>
    </source>
</evidence>
<organism evidence="2 3">
    <name type="scientific">Mesorhizobium escarrei</name>
    <dbReference type="NCBI Taxonomy" id="666018"/>
    <lineage>
        <taxon>Bacteria</taxon>
        <taxon>Pseudomonadati</taxon>
        <taxon>Pseudomonadota</taxon>
        <taxon>Alphaproteobacteria</taxon>
        <taxon>Hyphomicrobiales</taxon>
        <taxon>Phyllobacteriaceae</taxon>
        <taxon>Mesorhizobium</taxon>
    </lineage>
</organism>
<reference evidence="2 3" key="1">
    <citation type="submission" date="2022-03" db="EMBL/GenBank/DDBJ databases">
        <authorList>
            <person name="Brunel B."/>
        </authorList>
    </citation>
    <scope>NUCLEOTIDE SEQUENCE [LARGE SCALE GENOMIC DNA]</scope>
    <source>
        <strain evidence="2">STM5069sample</strain>
    </source>
</reference>
<evidence type="ECO:0000256" key="1">
    <source>
        <dbReference type="SAM" id="MobiDB-lite"/>
    </source>
</evidence>
<comment type="caution">
    <text evidence="2">The sequence shown here is derived from an EMBL/GenBank/DDBJ whole genome shotgun (WGS) entry which is preliminary data.</text>
</comment>
<proteinExistence type="predicted"/>
<accession>A0ABN8JQ67</accession>
<dbReference type="EMBL" id="CAKXZT010000116">
    <property type="protein sequence ID" value="CAH2399346.1"/>
    <property type="molecule type" value="Genomic_DNA"/>
</dbReference>
<feature type="compositionally biased region" description="Basic and acidic residues" evidence="1">
    <location>
        <begin position="112"/>
        <end position="124"/>
    </location>
</feature>